<sequence>MSKRKTSLFPLQDSIFERLNNDSAIKAKVTGVFDSVPKNQPCPYIALGEDTVNDWSTKLEFGEEITHTLHVWSEYDGKKEVKEIMSLILEAMTDPLSLDGGFSVEITNLDFMQVLDDPDGISKHGIIRFRFKILQ</sequence>
<keyword evidence="2" id="KW-1185">Reference proteome</keyword>
<name>A0A4R2BHS6_9BACI</name>
<proteinExistence type="predicted"/>
<evidence type="ECO:0000313" key="1">
    <source>
        <dbReference type="EMBL" id="TCN25484.1"/>
    </source>
</evidence>
<comment type="caution">
    <text evidence="1">The sequence shown here is derived from an EMBL/GenBank/DDBJ whole genome shotgun (WGS) entry which is preliminary data.</text>
</comment>
<dbReference type="Proteomes" id="UP000295689">
    <property type="component" value="Unassembled WGS sequence"/>
</dbReference>
<reference evidence="1 2" key="1">
    <citation type="journal article" date="2015" name="Stand. Genomic Sci.">
        <title>Genomic Encyclopedia of Bacterial and Archaeal Type Strains, Phase III: the genomes of soil and plant-associated and newly described type strains.</title>
        <authorList>
            <person name="Whitman W.B."/>
            <person name="Woyke T."/>
            <person name="Klenk H.P."/>
            <person name="Zhou Y."/>
            <person name="Lilburn T.G."/>
            <person name="Beck B.J."/>
            <person name="De Vos P."/>
            <person name="Vandamme P."/>
            <person name="Eisen J.A."/>
            <person name="Garrity G."/>
            <person name="Hugenholtz P."/>
            <person name="Kyrpides N.C."/>
        </authorList>
    </citation>
    <scope>NUCLEOTIDE SEQUENCE [LARGE SCALE GENOMIC DNA]</scope>
    <source>
        <strain evidence="1 2">CV53</strain>
    </source>
</reference>
<gene>
    <name evidence="1" type="ORF">EV146_105141</name>
</gene>
<organism evidence="1 2">
    <name type="scientific">Mesobacillus foraminis</name>
    <dbReference type="NCBI Taxonomy" id="279826"/>
    <lineage>
        <taxon>Bacteria</taxon>
        <taxon>Bacillati</taxon>
        <taxon>Bacillota</taxon>
        <taxon>Bacilli</taxon>
        <taxon>Bacillales</taxon>
        <taxon>Bacillaceae</taxon>
        <taxon>Mesobacillus</taxon>
    </lineage>
</organism>
<dbReference type="RefSeq" id="WP_132005253.1">
    <property type="nucleotide sequence ID" value="NZ_JABUHM010000003.1"/>
</dbReference>
<evidence type="ECO:0000313" key="2">
    <source>
        <dbReference type="Proteomes" id="UP000295689"/>
    </source>
</evidence>
<dbReference type="InterPro" id="IPR053745">
    <property type="entry name" value="Viral_Tail_Comp_sf"/>
</dbReference>
<dbReference type="EMBL" id="SLVV01000005">
    <property type="protein sequence ID" value="TCN25484.1"/>
    <property type="molecule type" value="Genomic_DNA"/>
</dbReference>
<accession>A0A4R2BHS6</accession>
<dbReference type="Pfam" id="PF11367">
    <property type="entry name" value="Tail_completion_gp17"/>
    <property type="match status" value="1"/>
</dbReference>
<dbReference type="Gene3D" id="3.30.2000.30">
    <property type="match status" value="1"/>
</dbReference>
<dbReference type="InterPro" id="IPR021508">
    <property type="entry name" value="Gp17-like"/>
</dbReference>
<protein>
    <submittedName>
        <fullName evidence="1">Uncharacterized protein DUF3168</fullName>
    </submittedName>
</protein>
<dbReference type="AlphaFoldDB" id="A0A4R2BHS6"/>